<feature type="region of interest" description="Disordered" evidence="1">
    <location>
        <begin position="71"/>
        <end position="107"/>
    </location>
</feature>
<accession>A0A8E1WLC4</accession>
<feature type="compositionally biased region" description="Basic and acidic residues" evidence="1">
    <location>
        <begin position="178"/>
        <end position="196"/>
    </location>
</feature>
<protein>
    <submittedName>
        <fullName evidence="2">Uncharacterized protein</fullName>
    </submittedName>
</protein>
<comment type="caution">
    <text evidence="2">The sequence shown here is derived from an EMBL/GenBank/DDBJ whole genome shotgun (WGS) entry which is preliminary data.</text>
</comment>
<name>A0A8E1WLC4_9HYPH</name>
<feature type="compositionally biased region" description="Basic and acidic residues" evidence="1">
    <location>
        <begin position="71"/>
        <end position="88"/>
    </location>
</feature>
<reference evidence="2 3" key="1">
    <citation type="submission" date="2020-08" db="EMBL/GenBank/DDBJ databases">
        <title>Genomic Encyclopedia of Type Strains, Phase IV (KMG-IV): sequencing the most valuable type-strain genomes for metagenomic binning, comparative biology and taxonomic classification.</title>
        <authorList>
            <person name="Goeker M."/>
        </authorList>
    </citation>
    <scope>NUCLEOTIDE SEQUENCE [LARGE SCALE GENOMIC DNA]</scope>
    <source>
        <strain evidence="2 3">DSM 17454</strain>
    </source>
</reference>
<proteinExistence type="predicted"/>
<gene>
    <name evidence="2" type="ORF">HNQ96_005698</name>
</gene>
<organism evidence="2 3">
    <name type="scientific">Aminobacter carboxidus</name>
    <dbReference type="NCBI Taxonomy" id="376165"/>
    <lineage>
        <taxon>Bacteria</taxon>
        <taxon>Pseudomonadati</taxon>
        <taxon>Pseudomonadota</taxon>
        <taxon>Alphaproteobacteria</taxon>
        <taxon>Hyphomicrobiales</taxon>
        <taxon>Phyllobacteriaceae</taxon>
        <taxon>Aminobacter</taxon>
    </lineage>
</organism>
<dbReference type="EMBL" id="JACHGI010000019">
    <property type="protein sequence ID" value="MBB6469804.1"/>
    <property type="molecule type" value="Genomic_DNA"/>
</dbReference>
<evidence type="ECO:0000313" key="3">
    <source>
        <dbReference type="Proteomes" id="UP000532373"/>
    </source>
</evidence>
<evidence type="ECO:0000256" key="1">
    <source>
        <dbReference type="SAM" id="MobiDB-lite"/>
    </source>
</evidence>
<feature type="region of interest" description="Disordered" evidence="1">
    <location>
        <begin position="162"/>
        <end position="196"/>
    </location>
</feature>
<evidence type="ECO:0000313" key="2">
    <source>
        <dbReference type="EMBL" id="MBB6469804.1"/>
    </source>
</evidence>
<dbReference type="Proteomes" id="UP000532373">
    <property type="component" value="Unassembled WGS sequence"/>
</dbReference>
<dbReference type="AlphaFoldDB" id="A0A8E1WLC4"/>
<sequence length="196" mass="21935">MTGPRYYNIRLGNIKVSNNLLTIKGEKTEEKEKRRRIIFSLNVVMAPFNVPAGRRRREDRGDFCERYLDGEAAEDSRGSGSREDDRGQGRLTNTPQGRCQPGTDPLRRGWIGIERLSSKDSMARLGPDPSASVAALRDLGLSDEEIARYFVTTPQEIQSLVQRASSRRSGAAFLPGRPKTDPDRTDDMNPTRPIAD</sequence>